<dbReference type="PROSITE" id="PS51471">
    <property type="entry name" value="FE2OG_OXY"/>
    <property type="match status" value="1"/>
</dbReference>
<gene>
    <name evidence="3" type="ORF">M427DRAFT_53805</name>
</gene>
<feature type="domain" description="Fe2OG dioxygenase" evidence="2">
    <location>
        <begin position="176"/>
        <end position="297"/>
    </location>
</feature>
<dbReference type="InterPro" id="IPR005123">
    <property type="entry name" value="Oxoglu/Fe-dep_dioxygenase_dom"/>
</dbReference>
<dbReference type="STRING" id="1344416.A0A139ANU3"/>
<dbReference type="Gene3D" id="2.60.120.330">
    <property type="entry name" value="B-lactam Antibiotic, Isopenicillin N Synthase, Chain"/>
    <property type="match status" value="1"/>
</dbReference>
<dbReference type="InterPro" id="IPR050231">
    <property type="entry name" value="Iron_ascorbate_oxido_reductase"/>
</dbReference>
<keyword evidence="4" id="KW-1185">Reference proteome</keyword>
<keyword evidence="1" id="KW-0479">Metal-binding</keyword>
<organism evidence="3 4">
    <name type="scientific">Gonapodya prolifera (strain JEL478)</name>
    <name type="common">Monoblepharis prolifera</name>
    <dbReference type="NCBI Taxonomy" id="1344416"/>
    <lineage>
        <taxon>Eukaryota</taxon>
        <taxon>Fungi</taxon>
        <taxon>Fungi incertae sedis</taxon>
        <taxon>Chytridiomycota</taxon>
        <taxon>Chytridiomycota incertae sedis</taxon>
        <taxon>Monoblepharidomycetes</taxon>
        <taxon>Monoblepharidales</taxon>
        <taxon>Gonapodyaceae</taxon>
        <taxon>Gonapodya</taxon>
    </lineage>
</organism>
<keyword evidence="1" id="KW-0408">Iron</keyword>
<keyword evidence="1" id="KW-0560">Oxidoreductase</keyword>
<dbReference type="OrthoDB" id="288590at2759"/>
<dbReference type="SUPFAM" id="SSF51197">
    <property type="entry name" value="Clavaminate synthase-like"/>
    <property type="match status" value="1"/>
</dbReference>
<dbReference type="GO" id="GO:0016491">
    <property type="term" value="F:oxidoreductase activity"/>
    <property type="evidence" value="ECO:0007669"/>
    <property type="project" value="UniProtKB-KW"/>
</dbReference>
<evidence type="ECO:0000259" key="2">
    <source>
        <dbReference type="PROSITE" id="PS51471"/>
    </source>
</evidence>
<dbReference type="InterPro" id="IPR044861">
    <property type="entry name" value="IPNS-like_FE2OG_OXY"/>
</dbReference>
<dbReference type="OMA" id="DAMEFWS"/>
<dbReference type="InterPro" id="IPR027443">
    <property type="entry name" value="IPNS-like_sf"/>
</dbReference>
<sequence>MSATSIPVIDFSSFDADPNSRATRDIAEKVLHACRDVGFMYITGFTNPSPTLVDSVFDITHRLFDGSLSASDKIQYARAGKPTGYTDVGSEVLEPGTYDVKECYNIQKALLDPTHTPTEAELPAFLRDPETIGTLQEFARQCRALSIDVMRAMAVSLQMDVEWFVDRHDDACKDKGGDNLRLLHYPPVPEDVLESWKVGDGYDGKRAIRAGAHGDYGSLTLLFQRDESGLQVLDKHSPTERWIDAPVIPGAAVVNTGDLMEYWTRGLYKSTTHRVVIPTDSGSQRRPRYSVPYFSQPNDDVVLSPVPSPLVAASAAGGQFEGPTGTVKGDREDGEFTSFGYLMWRLTSTYK</sequence>
<proteinExistence type="inferred from homology"/>
<dbReference type="InterPro" id="IPR026992">
    <property type="entry name" value="DIOX_N"/>
</dbReference>
<dbReference type="Proteomes" id="UP000070544">
    <property type="component" value="Unassembled WGS sequence"/>
</dbReference>
<evidence type="ECO:0000313" key="3">
    <source>
        <dbReference type="EMBL" id="KXS18419.1"/>
    </source>
</evidence>
<name>A0A139ANU3_GONPJ</name>
<dbReference type="GO" id="GO:0046872">
    <property type="term" value="F:metal ion binding"/>
    <property type="evidence" value="ECO:0007669"/>
    <property type="project" value="UniProtKB-KW"/>
</dbReference>
<protein>
    <submittedName>
        <fullName evidence="3">Clavaminate synthase-like protein</fullName>
    </submittedName>
</protein>
<dbReference type="EMBL" id="KQ965742">
    <property type="protein sequence ID" value="KXS18419.1"/>
    <property type="molecule type" value="Genomic_DNA"/>
</dbReference>
<dbReference type="Pfam" id="PF14226">
    <property type="entry name" value="DIOX_N"/>
    <property type="match status" value="1"/>
</dbReference>
<dbReference type="PANTHER" id="PTHR47990">
    <property type="entry name" value="2-OXOGLUTARATE (2OG) AND FE(II)-DEPENDENT OXYGENASE SUPERFAMILY PROTEIN-RELATED"/>
    <property type="match status" value="1"/>
</dbReference>
<evidence type="ECO:0000313" key="4">
    <source>
        <dbReference type="Proteomes" id="UP000070544"/>
    </source>
</evidence>
<comment type="similarity">
    <text evidence="1">Belongs to the iron/ascorbate-dependent oxidoreductase family.</text>
</comment>
<dbReference type="AlphaFoldDB" id="A0A139ANU3"/>
<reference evidence="3 4" key="1">
    <citation type="journal article" date="2015" name="Genome Biol. Evol.">
        <title>Phylogenomic analyses indicate that early fungi evolved digesting cell walls of algal ancestors of land plants.</title>
        <authorList>
            <person name="Chang Y."/>
            <person name="Wang S."/>
            <person name="Sekimoto S."/>
            <person name="Aerts A.L."/>
            <person name="Choi C."/>
            <person name="Clum A."/>
            <person name="LaButti K.M."/>
            <person name="Lindquist E.A."/>
            <person name="Yee Ngan C."/>
            <person name="Ohm R.A."/>
            <person name="Salamov A.A."/>
            <person name="Grigoriev I.V."/>
            <person name="Spatafora J.W."/>
            <person name="Berbee M.L."/>
        </authorList>
    </citation>
    <scope>NUCLEOTIDE SEQUENCE [LARGE SCALE GENOMIC DNA]</scope>
    <source>
        <strain evidence="3 4">JEL478</strain>
    </source>
</reference>
<accession>A0A139ANU3</accession>
<evidence type="ECO:0000256" key="1">
    <source>
        <dbReference type="RuleBase" id="RU003682"/>
    </source>
</evidence>
<dbReference type="Pfam" id="PF03171">
    <property type="entry name" value="2OG-FeII_Oxy"/>
    <property type="match status" value="1"/>
</dbReference>